<dbReference type="EMBL" id="LZKJ01000201">
    <property type="protein sequence ID" value="OBI40136.1"/>
    <property type="molecule type" value="Genomic_DNA"/>
</dbReference>
<dbReference type="Gene3D" id="3.90.640.10">
    <property type="entry name" value="Actin, Chain A, domain 4"/>
    <property type="match status" value="1"/>
</dbReference>
<dbReference type="SUPFAM" id="SSF53067">
    <property type="entry name" value="Actin-like ATPase domain"/>
    <property type="match status" value="1"/>
</dbReference>
<feature type="non-terminal residue" evidence="4">
    <location>
        <position position="460"/>
    </location>
</feature>
<dbReference type="InterPro" id="IPR043129">
    <property type="entry name" value="ATPase_NBD"/>
</dbReference>
<dbReference type="GO" id="GO:0005524">
    <property type="term" value="F:ATP binding"/>
    <property type="evidence" value="ECO:0007669"/>
    <property type="project" value="UniProtKB-KW"/>
</dbReference>
<accession>A0A1A2YT77</accession>
<keyword evidence="1" id="KW-0547">Nucleotide-binding</keyword>
<reference evidence="5" key="1">
    <citation type="submission" date="2016-06" db="EMBL/GenBank/DDBJ databases">
        <authorList>
            <person name="Sutton G."/>
            <person name="Brinkac L."/>
            <person name="Sanka R."/>
            <person name="Adams M."/>
            <person name="Lau E."/>
            <person name="Sam S."/>
            <person name="Sreng N."/>
            <person name="Him V."/>
            <person name="Kerleguer A."/>
            <person name="Cheng S."/>
        </authorList>
    </citation>
    <scope>NUCLEOTIDE SEQUENCE [LARGE SCALE GENOMIC DNA]</scope>
    <source>
        <strain evidence="5">E861</strain>
    </source>
</reference>
<comment type="caution">
    <text evidence="4">The sequence shown here is derived from an EMBL/GenBank/DDBJ whole genome shotgun (WGS) entry which is preliminary data.</text>
</comment>
<evidence type="ECO:0000256" key="1">
    <source>
        <dbReference type="ARBA" id="ARBA00022741"/>
    </source>
</evidence>
<dbReference type="CDD" id="cd10170">
    <property type="entry name" value="ASKHA_NBD_HSP70"/>
    <property type="match status" value="1"/>
</dbReference>
<proteinExistence type="predicted"/>
<dbReference type="AlphaFoldDB" id="A0A1A2YT77"/>
<evidence type="ECO:0000256" key="2">
    <source>
        <dbReference type="ARBA" id="ARBA00022840"/>
    </source>
</evidence>
<dbReference type="PANTHER" id="PTHR42749">
    <property type="entry name" value="CELL SHAPE-DETERMINING PROTEIN MREB"/>
    <property type="match status" value="1"/>
</dbReference>
<sequence>MGATNLAAVTANRAVTRKPVLTRYRQRPPEVGVPSENPNLTERGLVITDFVDRVGDSAAIVAADGSTHRSETVLADSLRALGYTATEGRALPEAIAVTHPAHWPPMAVDALRAALSRVPEWAGGLTLLPDYLAALTALQSDPGLPGRGIIAVCDFGGSGTSLTLVDAANGYQPVAPTMRHTEFSGDVIDEALLSHVLAELSAAGPLDTSETSEIGSMTRLRVACRLAKEDLSSATATTLTADLPGYRGDIQVTRTELDDAIRRPLDMFVAAAQQALHRNGIRDVAAIATVGGGASIPAITTALSEHLRARVITAARPQLAAAVGAALQAIRGTGDTGATALAPAVTEAGPIADATTMAEAAPGPDPEPALAWSEADDASAIMPLLTGEYPVAGSSAPATSARPQPAVDHGVRPSGAATVPWYRRPAVVIIGTALVVLAIGPASVTAGANAVAPVSPVPRM</sequence>
<evidence type="ECO:0000256" key="3">
    <source>
        <dbReference type="ARBA" id="ARBA00023186"/>
    </source>
</evidence>
<evidence type="ECO:0008006" key="6">
    <source>
        <dbReference type="Google" id="ProtNLM"/>
    </source>
</evidence>
<dbReference type="Proteomes" id="UP000093592">
    <property type="component" value="Unassembled WGS sequence"/>
</dbReference>
<evidence type="ECO:0000313" key="4">
    <source>
        <dbReference type="EMBL" id="OBI40136.1"/>
    </source>
</evidence>
<organism evidence="4 5">
    <name type="scientific">Mycobacterium kyorinense</name>
    <dbReference type="NCBI Taxonomy" id="487514"/>
    <lineage>
        <taxon>Bacteria</taxon>
        <taxon>Bacillati</taxon>
        <taxon>Actinomycetota</taxon>
        <taxon>Actinomycetes</taxon>
        <taxon>Mycobacteriales</taxon>
        <taxon>Mycobacteriaceae</taxon>
        <taxon>Mycobacterium</taxon>
    </lineage>
</organism>
<name>A0A1A2YT77_9MYCO</name>
<dbReference type="InterPro" id="IPR013126">
    <property type="entry name" value="Hsp_70_fam"/>
</dbReference>
<dbReference type="GO" id="GO:0140662">
    <property type="term" value="F:ATP-dependent protein folding chaperone"/>
    <property type="evidence" value="ECO:0007669"/>
    <property type="project" value="InterPro"/>
</dbReference>
<evidence type="ECO:0000313" key="5">
    <source>
        <dbReference type="Proteomes" id="UP000093592"/>
    </source>
</evidence>
<keyword evidence="2" id="KW-0067">ATP-binding</keyword>
<protein>
    <recommendedName>
        <fullName evidence="6">Molecular chaperone</fullName>
    </recommendedName>
</protein>
<gene>
    <name evidence="4" type="ORF">A5707_10640</name>
</gene>
<dbReference type="Gene3D" id="3.30.420.40">
    <property type="match status" value="2"/>
</dbReference>
<keyword evidence="3" id="KW-0143">Chaperone</keyword>
<dbReference type="Pfam" id="PF00012">
    <property type="entry name" value="HSP70"/>
    <property type="match status" value="1"/>
</dbReference>
<dbReference type="PANTHER" id="PTHR42749:SF1">
    <property type="entry name" value="CELL SHAPE-DETERMINING PROTEIN MREB"/>
    <property type="match status" value="1"/>
</dbReference>